<proteinExistence type="inferred from homology"/>
<keyword evidence="10" id="KW-1185">Reference proteome</keyword>
<dbReference type="EMBL" id="BOLY01000007">
    <property type="protein sequence ID" value="GIZ47650.1"/>
    <property type="molecule type" value="Genomic_DNA"/>
</dbReference>
<dbReference type="RefSeq" id="XP_044662137.1">
    <property type="nucleotide sequence ID" value="XM_044806202.1"/>
</dbReference>
<reference evidence="9 10" key="1">
    <citation type="submission" date="2021-01" db="EMBL/GenBank/DDBJ databases">
        <title>Cercospora kikuchii MAFF 305040 whole genome shotgun sequence.</title>
        <authorList>
            <person name="Kashiwa T."/>
            <person name="Suzuki T."/>
        </authorList>
    </citation>
    <scope>NUCLEOTIDE SEQUENCE [LARGE SCALE GENOMIC DNA]</scope>
    <source>
        <strain evidence="9 10">MAFF 305040</strain>
    </source>
</reference>
<dbReference type="Pfam" id="PF03807">
    <property type="entry name" value="F420_oxidored"/>
    <property type="match status" value="1"/>
</dbReference>
<evidence type="ECO:0000259" key="8">
    <source>
        <dbReference type="Pfam" id="PF14748"/>
    </source>
</evidence>
<dbReference type="SUPFAM" id="SSF51735">
    <property type="entry name" value="NAD(P)-binding Rossmann-fold domains"/>
    <property type="match status" value="1"/>
</dbReference>
<dbReference type="PANTHER" id="PTHR11645">
    <property type="entry name" value="PYRROLINE-5-CARBOXYLATE REDUCTASE"/>
    <property type="match status" value="1"/>
</dbReference>
<keyword evidence="2 4" id="KW-0521">NADP</keyword>
<gene>
    <name evidence="9" type="ORF">CKM354_001073500</name>
</gene>
<dbReference type="InterPro" id="IPR000304">
    <property type="entry name" value="Pyrroline-COOH_reductase"/>
</dbReference>
<dbReference type="OrthoDB" id="10263291at2759"/>
<evidence type="ECO:0000313" key="9">
    <source>
        <dbReference type="EMBL" id="GIZ47650.1"/>
    </source>
</evidence>
<dbReference type="InterPro" id="IPR008927">
    <property type="entry name" value="6-PGluconate_DH-like_C_sf"/>
</dbReference>
<dbReference type="Gene3D" id="1.10.3730.10">
    <property type="entry name" value="ProC C-terminal domain-like"/>
    <property type="match status" value="1"/>
</dbReference>
<comment type="pathway">
    <text evidence="5">Amino-acid biosynthesis; L-proline biosynthesis; L-proline from L-glutamate 5-semialdehyde: step 1/1.</text>
</comment>
<dbReference type="AlphaFoldDB" id="A0A9P3CXE9"/>
<accession>A0A9P3CXE9</accession>
<feature type="domain" description="Pyrroline-5-carboxylate reductase catalytic N-terminal" evidence="7">
    <location>
        <begin position="19"/>
        <end position="134"/>
    </location>
</feature>
<feature type="domain" description="Pyrroline-5-carboxylate reductase dimerisation" evidence="8">
    <location>
        <begin position="207"/>
        <end position="306"/>
    </location>
</feature>
<comment type="catalytic activity">
    <reaction evidence="5">
        <text>L-proline + NADP(+) = (S)-1-pyrroline-5-carboxylate + NADPH + 2 H(+)</text>
        <dbReference type="Rhea" id="RHEA:14109"/>
        <dbReference type="ChEBI" id="CHEBI:15378"/>
        <dbReference type="ChEBI" id="CHEBI:17388"/>
        <dbReference type="ChEBI" id="CHEBI:57783"/>
        <dbReference type="ChEBI" id="CHEBI:58349"/>
        <dbReference type="ChEBI" id="CHEBI:60039"/>
        <dbReference type="EC" id="1.5.1.2"/>
    </reaction>
</comment>
<dbReference type="Proteomes" id="UP000825890">
    <property type="component" value="Unassembled WGS sequence"/>
</dbReference>
<evidence type="ECO:0000256" key="5">
    <source>
        <dbReference type="RuleBase" id="RU003903"/>
    </source>
</evidence>
<keyword evidence="6" id="KW-0472">Membrane</keyword>
<feature type="transmembrane region" description="Helical" evidence="6">
    <location>
        <begin position="15"/>
        <end position="36"/>
    </location>
</feature>
<feature type="binding site" evidence="4">
    <location>
        <begin position="104"/>
        <end position="107"/>
    </location>
    <ligand>
        <name>NADP(+)</name>
        <dbReference type="ChEBI" id="CHEBI:58349"/>
    </ligand>
</feature>
<evidence type="ECO:0000256" key="2">
    <source>
        <dbReference type="ARBA" id="ARBA00022857"/>
    </source>
</evidence>
<evidence type="ECO:0000256" key="1">
    <source>
        <dbReference type="ARBA" id="ARBA00005525"/>
    </source>
</evidence>
<evidence type="ECO:0000313" key="10">
    <source>
        <dbReference type="Proteomes" id="UP000825890"/>
    </source>
</evidence>
<evidence type="ECO:0000259" key="7">
    <source>
        <dbReference type="Pfam" id="PF03807"/>
    </source>
</evidence>
<keyword evidence="6" id="KW-1133">Transmembrane helix</keyword>
<dbReference type="NCBIfam" id="TIGR00112">
    <property type="entry name" value="proC"/>
    <property type="match status" value="1"/>
</dbReference>
<comment type="caution">
    <text evidence="9">The sequence shown here is derived from an EMBL/GenBank/DDBJ whole genome shotgun (WGS) entry which is preliminary data.</text>
</comment>
<dbReference type="PANTHER" id="PTHR11645:SF0">
    <property type="entry name" value="PYRROLINE-5-CARBOXYLATE REDUCTASE 3"/>
    <property type="match status" value="1"/>
</dbReference>
<dbReference type="GO" id="GO:0004735">
    <property type="term" value="F:pyrroline-5-carboxylate reductase activity"/>
    <property type="evidence" value="ECO:0007669"/>
    <property type="project" value="UniProtKB-EC"/>
</dbReference>
<dbReference type="Pfam" id="PF14748">
    <property type="entry name" value="P5CR_dimer"/>
    <property type="match status" value="1"/>
</dbReference>
<dbReference type="PIRSF" id="PIRSF000193">
    <property type="entry name" value="Pyrrol-5-carb_rd"/>
    <property type="match status" value="1"/>
</dbReference>
<keyword evidence="5" id="KW-0641">Proline biosynthesis</keyword>
<evidence type="ECO:0000256" key="6">
    <source>
        <dbReference type="SAM" id="Phobius"/>
    </source>
</evidence>
<feature type="binding site" evidence="4">
    <location>
        <position position="91"/>
    </location>
    <ligand>
        <name>NADPH</name>
        <dbReference type="ChEBI" id="CHEBI:57783"/>
    </ligand>
</feature>
<dbReference type="InterPro" id="IPR036291">
    <property type="entry name" value="NAD(P)-bd_dom_sf"/>
</dbReference>
<name>A0A9P3CXE9_9PEZI</name>
<keyword evidence="3 5" id="KW-0560">Oxidoreductase</keyword>
<sequence>MNSGGSAVEHHVSTAMNTLAILGCGALGTSILLGLLSQSSTSKSAESHESIIPSRFVACVRRQAAANAIKLKATEAGFLDQSRIDINICNNVKGVVEADIVVLAVQPHLLDQLLRQPGMRAALSGKIIVSVMAGVTVQQIRSKLERESRSKDDGGGYSIVRVMPNINCFVRQSTTVIERGSVGEDVLQRVSRLFECVGKVFLTEPCTMDACTALCGSTPAFFAVILEGLVEGAIATGLKPDDALQMVSHAMMGTASLVQEGWSARAVRHGVTSPGGSTVQGVLALEEDRVRWTFAKALRVAASGAAKLGSQEVVSDLGHSN</sequence>
<dbReference type="FunFam" id="1.10.3730.10:FF:000001">
    <property type="entry name" value="Pyrroline-5-carboxylate reductase"/>
    <property type="match status" value="1"/>
</dbReference>
<keyword evidence="5" id="KW-0028">Amino-acid biosynthesis</keyword>
<protein>
    <recommendedName>
        <fullName evidence="5">Pyrroline-5-carboxylate reductase</fullName>
        <ecNumber evidence="5">1.5.1.2</ecNumber>
    </recommendedName>
</protein>
<dbReference type="InterPro" id="IPR029036">
    <property type="entry name" value="P5CR_dimer"/>
</dbReference>
<keyword evidence="6" id="KW-0812">Transmembrane</keyword>
<dbReference type="InterPro" id="IPR028939">
    <property type="entry name" value="P5C_Rdtase_cat_N"/>
</dbReference>
<dbReference type="EC" id="1.5.1.2" evidence="5"/>
<comment type="similarity">
    <text evidence="1 5">Belongs to the pyrroline-5-carboxylate reductase family.</text>
</comment>
<feature type="binding site" evidence="4">
    <location>
        <begin position="22"/>
        <end position="27"/>
    </location>
    <ligand>
        <name>NADP(+)</name>
        <dbReference type="ChEBI" id="CHEBI:58349"/>
    </ligand>
</feature>
<evidence type="ECO:0000256" key="3">
    <source>
        <dbReference type="ARBA" id="ARBA00023002"/>
    </source>
</evidence>
<dbReference type="GO" id="GO:0055129">
    <property type="term" value="P:L-proline biosynthetic process"/>
    <property type="evidence" value="ECO:0007669"/>
    <property type="project" value="TreeGrafter"/>
</dbReference>
<dbReference type="InterPro" id="IPR053790">
    <property type="entry name" value="P5CR-like_CS"/>
</dbReference>
<dbReference type="GeneID" id="68296310"/>
<feature type="binding site" evidence="4">
    <location>
        <position position="50"/>
    </location>
    <ligand>
        <name>NADP(+)</name>
        <dbReference type="ChEBI" id="CHEBI:58349"/>
    </ligand>
</feature>
<dbReference type="PROSITE" id="PS00521">
    <property type="entry name" value="P5CR"/>
    <property type="match status" value="1"/>
</dbReference>
<evidence type="ECO:0000256" key="4">
    <source>
        <dbReference type="PIRSR" id="PIRSR000193-1"/>
    </source>
</evidence>
<organism evidence="9 10">
    <name type="scientific">Cercospora kikuchii</name>
    <dbReference type="NCBI Taxonomy" id="84275"/>
    <lineage>
        <taxon>Eukaryota</taxon>
        <taxon>Fungi</taxon>
        <taxon>Dikarya</taxon>
        <taxon>Ascomycota</taxon>
        <taxon>Pezizomycotina</taxon>
        <taxon>Dothideomycetes</taxon>
        <taxon>Dothideomycetidae</taxon>
        <taxon>Mycosphaerellales</taxon>
        <taxon>Mycosphaerellaceae</taxon>
        <taxon>Cercospora</taxon>
    </lineage>
</organism>
<dbReference type="Gene3D" id="3.40.50.720">
    <property type="entry name" value="NAD(P)-binding Rossmann-like Domain"/>
    <property type="match status" value="1"/>
</dbReference>
<dbReference type="HAMAP" id="MF_01925">
    <property type="entry name" value="P5C_reductase"/>
    <property type="match status" value="1"/>
</dbReference>
<dbReference type="SUPFAM" id="SSF48179">
    <property type="entry name" value="6-phosphogluconate dehydrogenase C-terminal domain-like"/>
    <property type="match status" value="1"/>
</dbReference>